<name>A0A8J6A0F0_GALPY</name>
<dbReference type="OrthoDB" id="9736527at2759"/>
<comment type="function">
    <text evidence="3">Stores iron in a soluble, non-toxic, readily available form. Important for iron homeostasis. Iron is taken up in the ferrous form and deposited as ferric hydroxides after oxidation. Also plays a role in delivery of iron to cells. Mediates iron uptake in capsule cells of the developing kidney. Delivery to lysosomes by the cargo receptor NCOA4 for autophagic degradation and release or iron.</text>
</comment>
<evidence type="ECO:0000256" key="2">
    <source>
        <dbReference type="ARBA" id="ARBA00044942"/>
    </source>
</evidence>
<dbReference type="AlphaFoldDB" id="A0A8J6A0F0"/>
<sequence length="102" mass="11348">PPTCTSLGWHLDHDGVAQGIGDNFFCQLADVLGFQVFLEDANDPEKNLNHVLLGVNILGSTCADLHFCEFLESHFLQEKVKLLKKIGNHLTNLCSCRPLVWS</sequence>
<gene>
    <name evidence="6" type="ORF">J0S82_018381</name>
</gene>
<evidence type="ECO:0000256" key="4">
    <source>
        <dbReference type="ARBA" id="ARBA00047045"/>
    </source>
</evidence>
<feature type="binding site" evidence="5">
    <location>
        <position position="45"/>
    </location>
    <ligand>
        <name>Fe cation</name>
        <dbReference type="ChEBI" id="CHEBI:24875"/>
        <label>1</label>
    </ligand>
</feature>
<dbReference type="EMBL" id="JAGFMF010011870">
    <property type="protein sequence ID" value="KAG8510377.1"/>
    <property type="molecule type" value="Genomic_DNA"/>
</dbReference>
<dbReference type="GO" id="GO:0044754">
    <property type="term" value="C:autolysosome"/>
    <property type="evidence" value="ECO:0007669"/>
    <property type="project" value="UniProtKB-SubCell"/>
</dbReference>
<dbReference type="PANTHER" id="PTHR11431">
    <property type="entry name" value="FERRITIN"/>
    <property type="match status" value="1"/>
</dbReference>
<protein>
    <recommendedName>
        <fullName evidence="1">Ferritin light chain</fullName>
    </recommendedName>
</protein>
<dbReference type="InterPro" id="IPR009078">
    <property type="entry name" value="Ferritin-like_SF"/>
</dbReference>
<comment type="subunit">
    <text evidence="4">Oligomer of 24 subunits. There are two types of subunits: L (light) chain and H (heavy) chain. The major chain can be light or heavy, depending on the species and tissue type. The functional molecule forms a roughly spherical shell with a diameter of 12 nm and contains a central cavity into which the insoluble mineral iron core is deposited. Interacts with NCOA4.</text>
</comment>
<feature type="non-terminal residue" evidence="6">
    <location>
        <position position="1"/>
    </location>
</feature>
<evidence type="ECO:0000313" key="6">
    <source>
        <dbReference type="EMBL" id="KAG8510377.1"/>
    </source>
</evidence>
<evidence type="ECO:0000256" key="5">
    <source>
        <dbReference type="PIRSR" id="PIRSR601519-1"/>
    </source>
</evidence>
<keyword evidence="5" id="KW-0408">Iron</keyword>
<dbReference type="SUPFAM" id="SSF47240">
    <property type="entry name" value="Ferritin-like"/>
    <property type="match status" value="1"/>
</dbReference>
<proteinExistence type="predicted"/>
<dbReference type="Proteomes" id="UP000700334">
    <property type="component" value="Unassembled WGS sequence"/>
</dbReference>
<reference evidence="6" key="1">
    <citation type="journal article" date="2021" name="Evol. Appl.">
        <title>The genome of the Pyrenean desman and the effects of bottlenecks and inbreeding on the genomic landscape of an endangered species.</title>
        <authorList>
            <person name="Escoda L."/>
            <person name="Castresana J."/>
        </authorList>
    </citation>
    <scope>NUCLEOTIDE SEQUENCE</scope>
    <source>
        <strain evidence="6">IBE-C5619</strain>
    </source>
</reference>
<comment type="caution">
    <text evidence="6">The sequence shown here is derived from an EMBL/GenBank/DDBJ whole genome shotgun (WGS) entry which is preliminary data.</text>
</comment>
<comment type="subcellular location">
    <subcellularLocation>
        <location evidence="2">Autolysosome</location>
    </subcellularLocation>
</comment>
<organism evidence="6 7">
    <name type="scientific">Galemys pyrenaicus</name>
    <name type="common">Iberian desman</name>
    <name type="synonym">Pyrenean desman</name>
    <dbReference type="NCBI Taxonomy" id="202257"/>
    <lineage>
        <taxon>Eukaryota</taxon>
        <taxon>Metazoa</taxon>
        <taxon>Chordata</taxon>
        <taxon>Craniata</taxon>
        <taxon>Vertebrata</taxon>
        <taxon>Euteleostomi</taxon>
        <taxon>Mammalia</taxon>
        <taxon>Eutheria</taxon>
        <taxon>Laurasiatheria</taxon>
        <taxon>Eulipotyphla</taxon>
        <taxon>Talpidae</taxon>
        <taxon>Galemys</taxon>
    </lineage>
</organism>
<dbReference type="GO" id="GO:0008198">
    <property type="term" value="F:ferrous iron binding"/>
    <property type="evidence" value="ECO:0007669"/>
    <property type="project" value="TreeGrafter"/>
</dbReference>
<dbReference type="GO" id="GO:0006826">
    <property type="term" value="P:iron ion transport"/>
    <property type="evidence" value="ECO:0007669"/>
    <property type="project" value="InterPro"/>
</dbReference>
<dbReference type="GO" id="GO:0006879">
    <property type="term" value="P:intracellular iron ion homeostasis"/>
    <property type="evidence" value="ECO:0007669"/>
    <property type="project" value="InterPro"/>
</dbReference>
<dbReference type="InterPro" id="IPR001519">
    <property type="entry name" value="Ferritin"/>
</dbReference>
<feature type="non-terminal residue" evidence="6">
    <location>
        <position position="102"/>
    </location>
</feature>
<keyword evidence="5" id="KW-0479">Metal-binding</keyword>
<evidence type="ECO:0000256" key="3">
    <source>
        <dbReference type="ARBA" id="ARBA00045578"/>
    </source>
</evidence>
<dbReference type="InterPro" id="IPR012347">
    <property type="entry name" value="Ferritin-like"/>
</dbReference>
<evidence type="ECO:0000313" key="7">
    <source>
        <dbReference type="Proteomes" id="UP000700334"/>
    </source>
</evidence>
<keyword evidence="7" id="KW-1185">Reference proteome</keyword>
<dbReference type="GO" id="GO:0008199">
    <property type="term" value="F:ferric iron binding"/>
    <property type="evidence" value="ECO:0007669"/>
    <property type="project" value="InterPro"/>
</dbReference>
<dbReference type="Gene3D" id="1.20.1260.10">
    <property type="match status" value="1"/>
</dbReference>
<dbReference type="PANTHER" id="PTHR11431:SF47">
    <property type="entry name" value="FERRITIN LIGHT CHAIN"/>
    <property type="match status" value="1"/>
</dbReference>
<evidence type="ECO:0000256" key="1">
    <source>
        <dbReference type="ARBA" id="ARBA00040044"/>
    </source>
</evidence>
<accession>A0A8J6A0F0</accession>